<dbReference type="GO" id="GO:0005737">
    <property type="term" value="C:cytoplasm"/>
    <property type="evidence" value="ECO:0007669"/>
    <property type="project" value="UniProtKB-SubCell"/>
</dbReference>
<dbReference type="InterPro" id="IPR002828">
    <property type="entry name" value="SurE-like_Pase/nucleotidase"/>
</dbReference>
<comment type="function">
    <text evidence="9">Nucleotidase that shows phosphatase activity on nucleoside 5'-monophosphates.</text>
</comment>
<evidence type="ECO:0000313" key="12">
    <source>
        <dbReference type="Proteomes" id="UP000076335"/>
    </source>
</evidence>
<feature type="binding site" evidence="9">
    <location>
        <position position="15"/>
    </location>
    <ligand>
        <name>a divalent metal cation</name>
        <dbReference type="ChEBI" id="CHEBI:60240"/>
    </ligand>
</feature>
<evidence type="ECO:0000256" key="9">
    <source>
        <dbReference type="HAMAP-Rule" id="MF_00060"/>
    </source>
</evidence>
<dbReference type="SUPFAM" id="SSF64167">
    <property type="entry name" value="SurE-like"/>
    <property type="match status" value="1"/>
</dbReference>
<evidence type="ECO:0000256" key="5">
    <source>
        <dbReference type="ARBA" id="ARBA00022490"/>
    </source>
</evidence>
<feature type="domain" description="Survival protein SurE-like phosphatase/nucleotidase" evidence="10">
    <location>
        <begin position="9"/>
        <end position="191"/>
    </location>
</feature>
<name>A0A154L9V3_9PROT</name>
<accession>A0A154L9V3</accession>
<dbReference type="RefSeq" id="WP_062948948.1">
    <property type="nucleotide sequence ID" value="NZ_CP136684.1"/>
</dbReference>
<protein>
    <recommendedName>
        <fullName evidence="9">5'-nucleotidase SurE</fullName>
        <ecNumber evidence="9">3.1.3.5</ecNumber>
    </recommendedName>
    <alternativeName>
        <fullName evidence="9">Nucleoside 5'-monophosphate phosphohydrolase</fullName>
    </alternativeName>
</protein>
<dbReference type="Pfam" id="PF01975">
    <property type="entry name" value="SurE"/>
    <property type="match status" value="1"/>
</dbReference>
<dbReference type="GO" id="GO:0008253">
    <property type="term" value="F:5'-nucleotidase activity"/>
    <property type="evidence" value="ECO:0007669"/>
    <property type="project" value="UniProtKB-UniRule"/>
</dbReference>
<sequence>MVDLKNARILISNDDGVDAPGIRLLEKLACSLSDDVWVVAPTTEQSGAGHSLTLRHPLRIRKRDERHFSVDGTPTDCVLLALQQIMRDSPPDIVLSGINRGGNLGEDVTYSGTVAAAMEATLLNVPAIAFSQYFSGNLIDWSVAEKHLLSVAETLIRTTWPKGVLINVNFPETERKGGARIEVSRQGQRKIGDHIAERLDPRGEPYYWIGAIKSELPKDENADLRVIERGDISVTPISLDFTHYETHAKLTKAFP</sequence>
<evidence type="ECO:0000259" key="10">
    <source>
        <dbReference type="Pfam" id="PF01975"/>
    </source>
</evidence>
<evidence type="ECO:0000256" key="8">
    <source>
        <dbReference type="ARBA" id="ARBA00022801"/>
    </source>
</evidence>
<dbReference type="InterPro" id="IPR036523">
    <property type="entry name" value="SurE-like_sf"/>
</dbReference>
<dbReference type="FunFam" id="3.40.1210.10:FF:000001">
    <property type="entry name" value="5'/3'-nucleotidase SurE"/>
    <property type="match status" value="1"/>
</dbReference>
<evidence type="ECO:0000256" key="2">
    <source>
        <dbReference type="ARBA" id="ARBA00001946"/>
    </source>
</evidence>
<evidence type="ECO:0000256" key="3">
    <source>
        <dbReference type="ARBA" id="ARBA00004496"/>
    </source>
</evidence>
<comment type="catalytic activity">
    <reaction evidence="1 9">
        <text>a ribonucleoside 5'-phosphate + H2O = a ribonucleoside + phosphate</text>
        <dbReference type="Rhea" id="RHEA:12484"/>
        <dbReference type="ChEBI" id="CHEBI:15377"/>
        <dbReference type="ChEBI" id="CHEBI:18254"/>
        <dbReference type="ChEBI" id="CHEBI:43474"/>
        <dbReference type="ChEBI" id="CHEBI:58043"/>
        <dbReference type="EC" id="3.1.3.5"/>
    </reaction>
</comment>
<evidence type="ECO:0000256" key="4">
    <source>
        <dbReference type="ARBA" id="ARBA00011062"/>
    </source>
</evidence>
<dbReference type="EMBL" id="LPVY01000003">
    <property type="protein sequence ID" value="KZB68110.1"/>
    <property type="molecule type" value="Genomic_DNA"/>
</dbReference>
<evidence type="ECO:0000256" key="1">
    <source>
        <dbReference type="ARBA" id="ARBA00000815"/>
    </source>
</evidence>
<dbReference type="GO" id="GO:0004309">
    <property type="term" value="F:exopolyphosphatase activity"/>
    <property type="evidence" value="ECO:0007669"/>
    <property type="project" value="TreeGrafter"/>
</dbReference>
<evidence type="ECO:0000313" key="11">
    <source>
        <dbReference type="EMBL" id="KZB68110.1"/>
    </source>
</evidence>
<dbReference type="PANTHER" id="PTHR30457:SF12">
    <property type="entry name" value="5'_3'-NUCLEOTIDASE SURE"/>
    <property type="match status" value="1"/>
</dbReference>
<proteinExistence type="inferred from homology"/>
<dbReference type="InterPro" id="IPR030048">
    <property type="entry name" value="SurE"/>
</dbReference>
<evidence type="ECO:0000256" key="6">
    <source>
        <dbReference type="ARBA" id="ARBA00022723"/>
    </source>
</evidence>
<dbReference type="GO" id="GO:0008254">
    <property type="term" value="F:3'-nucleotidase activity"/>
    <property type="evidence" value="ECO:0007669"/>
    <property type="project" value="TreeGrafter"/>
</dbReference>
<comment type="cofactor">
    <cofactor evidence="9">
        <name>a divalent metal cation</name>
        <dbReference type="ChEBI" id="CHEBI:60240"/>
    </cofactor>
    <text evidence="9">Binds 1 divalent metal cation per subunit.</text>
</comment>
<keyword evidence="7 9" id="KW-0547">Nucleotide-binding</keyword>
<keyword evidence="6 9" id="KW-0479">Metal-binding</keyword>
<comment type="cofactor">
    <cofactor evidence="2">
        <name>Mg(2+)</name>
        <dbReference type="ChEBI" id="CHEBI:18420"/>
    </cofactor>
</comment>
<dbReference type="HAMAP" id="MF_00060">
    <property type="entry name" value="SurE"/>
    <property type="match status" value="1"/>
</dbReference>
<feature type="binding site" evidence="9">
    <location>
        <position position="14"/>
    </location>
    <ligand>
        <name>a divalent metal cation</name>
        <dbReference type="ChEBI" id="CHEBI:60240"/>
    </ligand>
</feature>
<keyword evidence="8 9" id="KW-0378">Hydrolase</keyword>
<dbReference type="AlphaFoldDB" id="A0A154L9V3"/>
<dbReference type="NCBIfam" id="TIGR00087">
    <property type="entry name" value="surE"/>
    <property type="match status" value="1"/>
</dbReference>
<dbReference type="NCBIfam" id="NF001490">
    <property type="entry name" value="PRK00346.1-4"/>
    <property type="match status" value="1"/>
</dbReference>
<dbReference type="PANTHER" id="PTHR30457">
    <property type="entry name" value="5'-NUCLEOTIDASE SURE"/>
    <property type="match status" value="1"/>
</dbReference>
<comment type="similarity">
    <text evidence="4 9">Belongs to the SurE nucleotidase family.</text>
</comment>
<organism evidence="11 12">
    <name type="scientific">Thalassospira lucentensis</name>
    <dbReference type="NCBI Taxonomy" id="168935"/>
    <lineage>
        <taxon>Bacteria</taxon>
        <taxon>Pseudomonadati</taxon>
        <taxon>Pseudomonadota</taxon>
        <taxon>Alphaproteobacteria</taxon>
        <taxon>Rhodospirillales</taxon>
        <taxon>Thalassospiraceae</taxon>
        <taxon>Thalassospira</taxon>
    </lineage>
</organism>
<dbReference type="EC" id="3.1.3.5" evidence="9"/>
<evidence type="ECO:0000256" key="7">
    <source>
        <dbReference type="ARBA" id="ARBA00022741"/>
    </source>
</evidence>
<feature type="binding site" evidence="9">
    <location>
        <position position="99"/>
    </location>
    <ligand>
        <name>a divalent metal cation</name>
        <dbReference type="ChEBI" id="CHEBI:60240"/>
    </ligand>
</feature>
<dbReference type="OrthoDB" id="9780815at2"/>
<reference evidence="11 12" key="1">
    <citation type="submission" date="2015-12" db="EMBL/GenBank/DDBJ databases">
        <title>Genome sequence of Thalassospira lucentensis MCCC 1A02072.</title>
        <authorList>
            <person name="Lu L."/>
            <person name="Lai Q."/>
            <person name="Shao Z."/>
            <person name="Qian P."/>
        </authorList>
    </citation>
    <scope>NUCLEOTIDE SEQUENCE [LARGE SCALE GENOMIC DNA]</scope>
    <source>
        <strain evidence="11 12">MCCC 1A02072</strain>
    </source>
</reference>
<keyword evidence="5 9" id="KW-0963">Cytoplasm</keyword>
<comment type="caution">
    <text evidence="11">The sequence shown here is derived from an EMBL/GenBank/DDBJ whole genome shotgun (WGS) entry which is preliminary data.</text>
</comment>
<dbReference type="GO" id="GO:0046872">
    <property type="term" value="F:metal ion binding"/>
    <property type="evidence" value="ECO:0007669"/>
    <property type="project" value="UniProtKB-UniRule"/>
</dbReference>
<dbReference type="Gene3D" id="3.40.1210.10">
    <property type="entry name" value="Survival protein SurE-like phosphatase/nucleotidase"/>
    <property type="match status" value="1"/>
</dbReference>
<comment type="subcellular location">
    <subcellularLocation>
        <location evidence="3 9">Cytoplasm</location>
    </subcellularLocation>
</comment>
<gene>
    <name evidence="9" type="primary">surE</name>
    <name evidence="11" type="ORF">AUP42_11620</name>
</gene>
<dbReference type="Proteomes" id="UP000076335">
    <property type="component" value="Unassembled WGS sequence"/>
</dbReference>
<dbReference type="GO" id="GO:0000166">
    <property type="term" value="F:nucleotide binding"/>
    <property type="evidence" value="ECO:0007669"/>
    <property type="project" value="UniProtKB-KW"/>
</dbReference>
<feature type="binding site" evidence="9">
    <location>
        <position position="46"/>
    </location>
    <ligand>
        <name>a divalent metal cation</name>
        <dbReference type="ChEBI" id="CHEBI:60240"/>
    </ligand>
</feature>